<dbReference type="PROSITE" id="PS51257">
    <property type="entry name" value="PROKAR_LIPOPROTEIN"/>
    <property type="match status" value="1"/>
</dbReference>
<name>A0A0D7E7K9_RHOPL</name>
<feature type="chain" id="PRO_5002319257" description="PEGA domain-containing protein" evidence="2">
    <location>
        <begin position="25"/>
        <end position="146"/>
    </location>
</feature>
<feature type="signal peptide" evidence="2">
    <location>
        <begin position="1"/>
        <end position="24"/>
    </location>
</feature>
<sequence>MRRVIVITVAALGLAGCSSMDAFKSEPKPVAVQLESVPPGADASTSAGPGCKTPCSVSVPPSDFSVTFTMDKFVPVTVPVQVVTKEGNLFTAATTTVDPNPVSAELQPAKPVRHRRGRSAPRKPRAAASAPAAASSAFPAPDAAAR</sequence>
<dbReference type="EMBL" id="JXXE01000570">
    <property type="protein sequence ID" value="KIZ36581.1"/>
    <property type="molecule type" value="Genomic_DNA"/>
</dbReference>
<dbReference type="PATRIC" id="fig|1076.23.peg.5957"/>
<feature type="compositionally biased region" description="Low complexity" evidence="1">
    <location>
        <begin position="126"/>
        <end position="146"/>
    </location>
</feature>
<evidence type="ECO:0000256" key="2">
    <source>
        <dbReference type="SAM" id="SignalP"/>
    </source>
</evidence>
<dbReference type="OrthoDB" id="7432923at2"/>
<feature type="region of interest" description="Disordered" evidence="1">
    <location>
        <begin position="36"/>
        <end position="55"/>
    </location>
</feature>
<gene>
    <name evidence="3" type="ORF">OO17_24535</name>
</gene>
<accession>A0A0D7E7K9</accession>
<organism evidence="3 4">
    <name type="scientific">Rhodopseudomonas palustris</name>
    <dbReference type="NCBI Taxonomy" id="1076"/>
    <lineage>
        <taxon>Bacteria</taxon>
        <taxon>Pseudomonadati</taxon>
        <taxon>Pseudomonadota</taxon>
        <taxon>Alphaproteobacteria</taxon>
        <taxon>Hyphomicrobiales</taxon>
        <taxon>Nitrobacteraceae</taxon>
        <taxon>Rhodopseudomonas</taxon>
    </lineage>
</organism>
<keyword evidence="2" id="KW-0732">Signal</keyword>
<feature type="region of interest" description="Disordered" evidence="1">
    <location>
        <begin position="98"/>
        <end position="146"/>
    </location>
</feature>
<feature type="compositionally biased region" description="Basic residues" evidence="1">
    <location>
        <begin position="111"/>
        <end position="125"/>
    </location>
</feature>
<evidence type="ECO:0000313" key="4">
    <source>
        <dbReference type="Proteomes" id="UP000032515"/>
    </source>
</evidence>
<protein>
    <recommendedName>
        <fullName evidence="5">PEGA domain-containing protein</fullName>
    </recommendedName>
</protein>
<evidence type="ECO:0000256" key="1">
    <source>
        <dbReference type="SAM" id="MobiDB-lite"/>
    </source>
</evidence>
<evidence type="ECO:0000313" key="3">
    <source>
        <dbReference type="EMBL" id="KIZ36581.1"/>
    </source>
</evidence>
<dbReference type="Proteomes" id="UP000032515">
    <property type="component" value="Unassembled WGS sequence"/>
</dbReference>
<dbReference type="AlphaFoldDB" id="A0A0D7E7K9"/>
<reference evidence="3 4" key="1">
    <citation type="submission" date="2014-11" db="EMBL/GenBank/DDBJ databases">
        <title>Genomics and ecophysiology of heterotrophic nitrogen fixing bacteria isolated from estuarine surface water.</title>
        <authorList>
            <person name="Bentzon-Tilia M."/>
            <person name="Severin I."/>
            <person name="Hansen L.H."/>
            <person name="Riemann L."/>
        </authorList>
    </citation>
    <scope>NUCLEOTIDE SEQUENCE [LARGE SCALE GENOMIC DNA]</scope>
    <source>
        <strain evidence="3 4">BAL398</strain>
    </source>
</reference>
<evidence type="ECO:0008006" key="5">
    <source>
        <dbReference type="Google" id="ProtNLM"/>
    </source>
</evidence>
<comment type="caution">
    <text evidence="3">The sequence shown here is derived from an EMBL/GenBank/DDBJ whole genome shotgun (WGS) entry which is preliminary data.</text>
</comment>
<proteinExistence type="predicted"/>